<dbReference type="PANTHER" id="PTHR43673">
    <property type="entry name" value="NAD(P)H NITROREDUCTASE YDGI-RELATED"/>
    <property type="match status" value="1"/>
</dbReference>
<evidence type="ECO:0000313" key="4">
    <source>
        <dbReference type="EMBL" id="SET52737.1"/>
    </source>
</evidence>
<dbReference type="Proteomes" id="UP000199820">
    <property type="component" value="Unassembled WGS sequence"/>
</dbReference>
<evidence type="ECO:0000256" key="2">
    <source>
        <dbReference type="ARBA" id="ARBA00023002"/>
    </source>
</evidence>
<protein>
    <submittedName>
        <fullName evidence="4">Nitroreductase</fullName>
    </submittedName>
</protein>
<evidence type="ECO:0000259" key="3">
    <source>
        <dbReference type="Pfam" id="PF00881"/>
    </source>
</evidence>
<organism evidence="4 5">
    <name type="scientific">[Clostridium] aminophilum</name>
    <dbReference type="NCBI Taxonomy" id="1526"/>
    <lineage>
        <taxon>Bacteria</taxon>
        <taxon>Bacillati</taxon>
        <taxon>Bacillota</taxon>
        <taxon>Clostridia</taxon>
        <taxon>Lachnospirales</taxon>
        <taxon>Lachnospiraceae</taxon>
    </lineage>
</organism>
<dbReference type="OrthoDB" id="9804207at2"/>
<dbReference type="PANTHER" id="PTHR43673:SF10">
    <property type="entry name" value="NADH DEHYDROGENASE_NAD(P)H NITROREDUCTASE XCC3605-RELATED"/>
    <property type="match status" value="1"/>
</dbReference>
<name>A0A1I0F3V9_9FIRM</name>
<accession>A0A1I0F3V9</accession>
<dbReference type="InterPro" id="IPR023312">
    <property type="entry name" value="Put_nitroreductase_C_bac"/>
</dbReference>
<dbReference type="AlphaFoldDB" id="A0A1I0F3V9"/>
<dbReference type="InterPro" id="IPR029479">
    <property type="entry name" value="Nitroreductase"/>
</dbReference>
<dbReference type="RefSeq" id="WP_074649560.1">
    <property type="nucleotide sequence ID" value="NZ_FOIL01000023.1"/>
</dbReference>
<keyword evidence="2" id="KW-0560">Oxidoreductase</keyword>
<proteinExistence type="inferred from homology"/>
<dbReference type="InterPro" id="IPR000415">
    <property type="entry name" value="Nitroreductase-like"/>
</dbReference>
<dbReference type="STRING" id="1526.SAMN02910262_01127"/>
<dbReference type="Pfam" id="PF00881">
    <property type="entry name" value="Nitroreductase"/>
    <property type="match status" value="1"/>
</dbReference>
<evidence type="ECO:0000313" key="5">
    <source>
        <dbReference type="Proteomes" id="UP000199820"/>
    </source>
</evidence>
<evidence type="ECO:0000256" key="1">
    <source>
        <dbReference type="ARBA" id="ARBA00007118"/>
    </source>
</evidence>
<dbReference type="eggNOG" id="COG0778">
    <property type="taxonomic scope" value="Bacteria"/>
</dbReference>
<sequence>MELGRLFQGCRTYRRFLQEPVPEEVILEMLDNVRMVSSAGNHQTLRFVAVRNPETVERIQPLVKWAAMLPKEIGTPKKHEQPTAWIAIVKTPESGPWSDVDAGIAVESLVMTAYSRGIGSCIMGAIDAPAIAKILDLPDGYSIRMMIALGKPACESHIVDVPENGELKYYVDENRNYYVPKRSTDELAHII</sequence>
<dbReference type="EMBL" id="FOIL01000023">
    <property type="protein sequence ID" value="SET52737.1"/>
    <property type="molecule type" value="Genomic_DNA"/>
</dbReference>
<dbReference type="Gene3D" id="2.20.180.10">
    <property type="entry name" value="putative fmn-dependent nitroreductase like domains"/>
    <property type="match status" value="1"/>
</dbReference>
<dbReference type="Gene3D" id="3.40.109.10">
    <property type="entry name" value="NADH Oxidase"/>
    <property type="match status" value="1"/>
</dbReference>
<keyword evidence="5" id="KW-1185">Reference proteome</keyword>
<dbReference type="CDD" id="cd02062">
    <property type="entry name" value="Nitro_FMN_reductase"/>
    <property type="match status" value="1"/>
</dbReference>
<comment type="similarity">
    <text evidence="1">Belongs to the nitroreductase family.</text>
</comment>
<feature type="domain" description="Nitroreductase" evidence="3">
    <location>
        <begin position="11"/>
        <end position="151"/>
    </location>
</feature>
<dbReference type="SUPFAM" id="SSF55469">
    <property type="entry name" value="FMN-dependent nitroreductase-like"/>
    <property type="match status" value="1"/>
</dbReference>
<reference evidence="4 5" key="1">
    <citation type="submission" date="2016-10" db="EMBL/GenBank/DDBJ databases">
        <authorList>
            <person name="de Groot N.N."/>
        </authorList>
    </citation>
    <scope>NUCLEOTIDE SEQUENCE [LARGE SCALE GENOMIC DNA]</scope>
    <source>
        <strain evidence="4 5">KH1P1</strain>
    </source>
</reference>
<gene>
    <name evidence="4" type="ORF">SAMN04487771_102313</name>
</gene>
<dbReference type="GO" id="GO:0016491">
    <property type="term" value="F:oxidoreductase activity"/>
    <property type="evidence" value="ECO:0007669"/>
    <property type="project" value="UniProtKB-KW"/>
</dbReference>